<name>A0A3M7R465_BRAPC</name>
<organism evidence="1 2">
    <name type="scientific">Brachionus plicatilis</name>
    <name type="common">Marine rotifer</name>
    <name type="synonym">Brachionus muelleri</name>
    <dbReference type="NCBI Taxonomy" id="10195"/>
    <lineage>
        <taxon>Eukaryota</taxon>
        <taxon>Metazoa</taxon>
        <taxon>Spiralia</taxon>
        <taxon>Gnathifera</taxon>
        <taxon>Rotifera</taxon>
        <taxon>Eurotatoria</taxon>
        <taxon>Monogononta</taxon>
        <taxon>Pseudotrocha</taxon>
        <taxon>Ploima</taxon>
        <taxon>Brachionidae</taxon>
        <taxon>Brachionus</taxon>
    </lineage>
</organism>
<dbReference type="EMBL" id="REGN01004249">
    <property type="protein sequence ID" value="RNA18387.1"/>
    <property type="molecule type" value="Genomic_DNA"/>
</dbReference>
<protein>
    <submittedName>
        <fullName evidence="1">Uncharacterized protein</fullName>
    </submittedName>
</protein>
<keyword evidence="2" id="KW-1185">Reference proteome</keyword>
<dbReference type="OrthoDB" id="10609363at2759"/>
<accession>A0A3M7R465</accession>
<dbReference type="AlphaFoldDB" id="A0A3M7R465"/>
<gene>
    <name evidence="1" type="ORF">BpHYR1_000517</name>
</gene>
<reference evidence="1 2" key="1">
    <citation type="journal article" date="2018" name="Sci. Rep.">
        <title>Genomic signatures of local adaptation to the degree of environmental predictability in rotifers.</title>
        <authorList>
            <person name="Franch-Gras L."/>
            <person name="Hahn C."/>
            <person name="Garcia-Roger E.M."/>
            <person name="Carmona M.J."/>
            <person name="Serra M."/>
            <person name="Gomez A."/>
        </authorList>
    </citation>
    <scope>NUCLEOTIDE SEQUENCE [LARGE SCALE GENOMIC DNA]</scope>
    <source>
        <strain evidence="1">HYR1</strain>
    </source>
</reference>
<evidence type="ECO:0000313" key="2">
    <source>
        <dbReference type="Proteomes" id="UP000276133"/>
    </source>
</evidence>
<evidence type="ECO:0000313" key="1">
    <source>
        <dbReference type="EMBL" id="RNA18387.1"/>
    </source>
</evidence>
<dbReference type="Proteomes" id="UP000276133">
    <property type="component" value="Unassembled WGS sequence"/>
</dbReference>
<proteinExistence type="predicted"/>
<comment type="caution">
    <text evidence="1">The sequence shown here is derived from an EMBL/GenBank/DDBJ whole genome shotgun (WGS) entry which is preliminary data.</text>
</comment>
<sequence>MLSSAKSRDQQTPGLNFWLNGDSSPEYDSLSHSMSLFSDISLSRSQENLNRDPVLPAQQTASKRAKKFELNRLTKIAIERALSSLDTNQAIEELYTVFIDPNEVSSFALMILKMIKNDFLIKKIGSFILKLMSNDYFTYSFLVRVFEAVFVEIRHQMDHNLAISEILSCFFSESEPISVEFLRPVLLKGVMKSQRSVIMFHTLNLAAKKIGYNKVRLIFSMSNLKIEDFIFRAYYRGGLKKLLLTNNIGWIVFDQRQRIFTRFIQRIKKTLLNLVNVNRAQNRRTDYSYLKDEFISIELNSKIFFRSLIYFCIKECILENGFLKNFFNDVESKMILEAMMDRPHFKYEPLFVLTHFEDIFVENKRLLEMIFWNLVIKNIMAESVLAKYRRFIGFDKNPASIPNILAFQRSKDEIYS</sequence>